<evidence type="ECO:0000313" key="1">
    <source>
        <dbReference type="EMBL" id="KCZ56750.1"/>
    </source>
</evidence>
<sequence length="71" mass="8117">MFAVAADMNRRAVNDLFFHHEAQRIRDKFLRLRFIGFESGANSEGRRSYLQLLLAKSNIQFGLRKGAGAEC</sequence>
<comment type="caution">
    <text evidence="1">The sequence shown here is derived from an EMBL/GenBank/DDBJ whole genome shotgun (WGS) entry which is preliminary data.</text>
</comment>
<dbReference type="EMBL" id="AWFG01000041">
    <property type="protein sequence ID" value="KCZ56750.1"/>
    <property type="molecule type" value="Genomic_DNA"/>
</dbReference>
<dbReference type="STRING" id="1280947.HY30_06430"/>
<keyword evidence="2" id="KW-1185">Reference proteome</keyword>
<dbReference type="Proteomes" id="UP000027190">
    <property type="component" value="Unassembled WGS sequence"/>
</dbReference>
<proteinExistence type="predicted"/>
<evidence type="ECO:0000313" key="2">
    <source>
        <dbReference type="Proteomes" id="UP000027190"/>
    </source>
</evidence>
<accession>A0A062UKW6</accession>
<gene>
    <name evidence="1" type="ORF">HY30_06430</name>
</gene>
<name>A0A062UKW6_9PROT</name>
<protein>
    <submittedName>
        <fullName evidence="1">Uncharacterized protein</fullName>
    </submittedName>
</protein>
<reference evidence="1 2" key="1">
    <citation type="journal article" date="2014" name="Antonie Van Leeuwenhoek">
        <title>Hyphomonas beringensis sp. nov. and Hyphomonas chukchiensis sp. nov., isolated from surface seawater of the Bering Sea and Chukchi Sea.</title>
        <authorList>
            <person name="Li C."/>
            <person name="Lai Q."/>
            <person name="Li G."/>
            <person name="Dong C."/>
            <person name="Wang J."/>
            <person name="Liao Y."/>
            <person name="Shao Z."/>
        </authorList>
    </citation>
    <scope>NUCLEOTIDE SEQUENCE [LARGE SCALE GENOMIC DNA]</scope>
    <source>
        <strain evidence="1 2">BH-BN04-4</strain>
    </source>
</reference>
<organism evidence="1 2">
    <name type="scientific">Hyphomonas chukchiensis</name>
    <dbReference type="NCBI Taxonomy" id="1280947"/>
    <lineage>
        <taxon>Bacteria</taxon>
        <taxon>Pseudomonadati</taxon>
        <taxon>Pseudomonadota</taxon>
        <taxon>Alphaproteobacteria</taxon>
        <taxon>Hyphomonadales</taxon>
        <taxon>Hyphomonadaceae</taxon>
        <taxon>Hyphomonas</taxon>
    </lineage>
</organism>
<dbReference type="AlphaFoldDB" id="A0A062UKW6"/>